<reference evidence="2 3" key="1">
    <citation type="submission" date="2018-09" db="EMBL/GenBank/DDBJ databases">
        <title>Genomic investigation of the strawberry pathogen Phytophthora fragariae indicates pathogenicity is determined by transcriptional variation in three key races.</title>
        <authorList>
            <person name="Adams T.M."/>
            <person name="Armitage A.D."/>
            <person name="Sobczyk M.K."/>
            <person name="Bates H.J."/>
            <person name="Dunwell J.M."/>
            <person name="Nellist C.F."/>
            <person name="Harrison R.J."/>
        </authorList>
    </citation>
    <scope>NUCLEOTIDE SEQUENCE [LARGE SCALE GENOMIC DNA]</scope>
    <source>
        <strain evidence="2 3">NOV-77</strain>
    </source>
</reference>
<protein>
    <submittedName>
        <fullName evidence="2">Uncharacterized protein</fullName>
    </submittedName>
</protein>
<dbReference type="EMBL" id="QXFY01002638">
    <property type="protein sequence ID" value="KAE9294455.1"/>
    <property type="molecule type" value="Genomic_DNA"/>
</dbReference>
<gene>
    <name evidence="2" type="ORF">PF008_g24546</name>
</gene>
<sequence length="111" mass="11403">MAFSPLCTAATSMASVNCGGLTHQPSVLKPSAAFSYVAYSAAVLDCAASTAPPASRGADIWARCSPSPGAPHWLPASSRPRRLVSSTGPETDYHAVPLFNMSPLPKSRSGA</sequence>
<proteinExistence type="predicted"/>
<evidence type="ECO:0000256" key="1">
    <source>
        <dbReference type="SAM" id="MobiDB-lite"/>
    </source>
</evidence>
<organism evidence="2 3">
    <name type="scientific">Phytophthora fragariae</name>
    <dbReference type="NCBI Taxonomy" id="53985"/>
    <lineage>
        <taxon>Eukaryota</taxon>
        <taxon>Sar</taxon>
        <taxon>Stramenopiles</taxon>
        <taxon>Oomycota</taxon>
        <taxon>Peronosporomycetes</taxon>
        <taxon>Peronosporales</taxon>
        <taxon>Peronosporaceae</taxon>
        <taxon>Phytophthora</taxon>
    </lineage>
</organism>
<accession>A0A6G0QMK9</accession>
<comment type="caution">
    <text evidence="2">The sequence shown here is derived from an EMBL/GenBank/DDBJ whole genome shotgun (WGS) entry which is preliminary data.</text>
</comment>
<dbReference type="Proteomes" id="UP000486351">
    <property type="component" value="Unassembled WGS sequence"/>
</dbReference>
<evidence type="ECO:0000313" key="3">
    <source>
        <dbReference type="Proteomes" id="UP000486351"/>
    </source>
</evidence>
<evidence type="ECO:0000313" key="2">
    <source>
        <dbReference type="EMBL" id="KAE9294455.1"/>
    </source>
</evidence>
<dbReference type="AlphaFoldDB" id="A0A6G0QMK9"/>
<name>A0A6G0QMK9_9STRA</name>
<feature type="region of interest" description="Disordered" evidence="1">
    <location>
        <begin position="75"/>
        <end position="111"/>
    </location>
</feature>